<feature type="compositionally biased region" description="Basic and acidic residues" evidence="1">
    <location>
        <begin position="1"/>
        <end position="29"/>
    </location>
</feature>
<dbReference type="RefSeq" id="WP_346248968.1">
    <property type="nucleotide sequence ID" value="NZ_JBDIZK010000020.1"/>
</dbReference>
<dbReference type="EMBL" id="JBDIZK010000020">
    <property type="protein sequence ID" value="MEN3749919.1"/>
    <property type="molecule type" value="Genomic_DNA"/>
</dbReference>
<feature type="region of interest" description="Disordered" evidence="1">
    <location>
        <begin position="1"/>
        <end position="44"/>
    </location>
</feature>
<proteinExistence type="predicted"/>
<gene>
    <name evidence="2" type="ORF">TPR58_22290</name>
</gene>
<sequence length="215" mass="23569">MSGPFDRPRGAQDPRDEAADAVEIRDATPLRRTPARGARSTRPGVTDEIRLLQGLSEGVPLRTLCRELGLGRWVVYRWIEADEGFAARVAQARVQGHDALAEEALEIADASEGDWKERERGSGGPVAITDHIQRAKLRVDTRLRLLAKWDPRRYGEATMLKHADAEGGRVDLAKLIAERRAVVAAERAAEEAAEATEAAQAGGALRREEGDHEAR</sequence>
<organism evidence="2 3">
    <name type="scientific">Sphingomonas rustica</name>
    <dbReference type="NCBI Taxonomy" id="3103142"/>
    <lineage>
        <taxon>Bacteria</taxon>
        <taxon>Pseudomonadati</taxon>
        <taxon>Pseudomonadota</taxon>
        <taxon>Alphaproteobacteria</taxon>
        <taxon>Sphingomonadales</taxon>
        <taxon>Sphingomonadaceae</taxon>
        <taxon>Sphingomonas</taxon>
    </lineage>
</organism>
<evidence type="ECO:0000313" key="2">
    <source>
        <dbReference type="EMBL" id="MEN3749919.1"/>
    </source>
</evidence>
<feature type="region of interest" description="Disordered" evidence="1">
    <location>
        <begin position="193"/>
        <end position="215"/>
    </location>
</feature>
<keyword evidence="3" id="KW-1185">Reference proteome</keyword>
<reference evidence="2 3" key="1">
    <citation type="submission" date="2024-05" db="EMBL/GenBank/DDBJ databases">
        <title>Sphingomonas sp. HF-S3 16S ribosomal RNA gene Genome sequencing and assembly.</title>
        <authorList>
            <person name="Lee H."/>
        </authorList>
    </citation>
    <scope>NUCLEOTIDE SEQUENCE [LARGE SCALE GENOMIC DNA]</scope>
    <source>
        <strain evidence="2 3">HF-S3</strain>
    </source>
</reference>
<evidence type="ECO:0000313" key="3">
    <source>
        <dbReference type="Proteomes" id="UP001427805"/>
    </source>
</evidence>
<name>A0ABV0BEE1_9SPHN</name>
<dbReference type="Proteomes" id="UP001427805">
    <property type="component" value="Unassembled WGS sequence"/>
</dbReference>
<dbReference type="Pfam" id="PF20901">
    <property type="entry name" value="Sf6_terminase"/>
    <property type="match status" value="1"/>
</dbReference>
<feature type="compositionally biased region" description="Low complexity" evidence="1">
    <location>
        <begin position="195"/>
        <end position="204"/>
    </location>
</feature>
<protein>
    <recommendedName>
        <fullName evidence="4">Terminase</fullName>
    </recommendedName>
</protein>
<evidence type="ECO:0008006" key="4">
    <source>
        <dbReference type="Google" id="ProtNLM"/>
    </source>
</evidence>
<feature type="compositionally biased region" description="Basic and acidic residues" evidence="1">
    <location>
        <begin position="205"/>
        <end position="215"/>
    </location>
</feature>
<evidence type="ECO:0000256" key="1">
    <source>
        <dbReference type="SAM" id="MobiDB-lite"/>
    </source>
</evidence>
<dbReference type="InterPro" id="IPR048683">
    <property type="entry name" value="Sf6_terminase"/>
</dbReference>
<accession>A0ABV0BEE1</accession>
<comment type="caution">
    <text evidence="2">The sequence shown here is derived from an EMBL/GenBank/DDBJ whole genome shotgun (WGS) entry which is preliminary data.</text>
</comment>
<dbReference type="Gene3D" id="1.10.10.60">
    <property type="entry name" value="Homeodomain-like"/>
    <property type="match status" value="1"/>
</dbReference>